<keyword evidence="1" id="KW-1133">Transmembrane helix</keyword>
<evidence type="ECO:0000313" key="4">
    <source>
        <dbReference type="EMBL" id="PZP89117.1"/>
    </source>
</evidence>
<keyword evidence="1" id="KW-0472">Membrane</keyword>
<evidence type="ECO:0000259" key="3">
    <source>
        <dbReference type="Pfam" id="PF26059"/>
    </source>
</evidence>
<reference evidence="4 5" key="1">
    <citation type="submission" date="2017-08" db="EMBL/GenBank/DDBJ databases">
        <title>Infants hospitalized years apart are colonized by the same room-sourced microbial strains.</title>
        <authorList>
            <person name="Brooks B."/>
            <person name="Olm M.R."/>
            <person name="Firek B.A."/>
            <person name="Baker R."/>
            <person name="Thomas B.C."/>
            <person name="Morowitz M.J."/>
            <person name="Banfield J.F."/>
        </authorList>
    </citation>
    <scope>NUCLEOTIDE SEQUENCE [LARGE SCALE GENOMIC DNA]</scope>
    <source>
        <strain evidence="4">S2_006_000_R1_57</strain>
    </source>
</reference>
<protein>
    <recommendedName>
        <fullName evidence="3">DUF8020 domain-containing protein</fullName>
    </recommendedName>
</protein>
<organism evidence="4 5">
    <name type="scientific">Lawsonella clevelandensis</name>
    <dbReference type="NCBI Taxonomy" id="1528099"/>
    <lineage>
        <taxon>Bacteria</taxon>
        <taxon>Bacillati</taxon>
        <taxon>Actinomycetota</taxon>
        <taxon>Actinomycetes</taxon>
        <taxon>Mycobacteriales</taxon>
        <taxon>Lawsonellaceae</taxon>
        <taxon>Lawsonella</taxon>
    </lineage>
</organism>
<feature type="domain" description="DUF8020" evidence="3">
    <location>
        <begin position="66"/>
        <end position="131"/>
    </location>
</feature>
<dbReference type="Pfam" id="PF26059">
    <property type="entry name" value="DUF8020"/>
    <property type="match status" value="1"/>
</dbReference>
<dbReference type="AlphaFoldDB" id="A0A2W5IDS3"/>
<feature type="transmembrane region" description="Helical" evidence="1">
    <location>
        <begin position="208"/>
        <end position="231"/>
    </location>
</feature>
<accession>A0A2W5IDS3</accession>
<keyword evidence="2" id="KW-0732">Signal</keyword>
<feature type="chain" id="PRO_5016024797" description="DUF8020 domain-containing protein" evidence="2">
    <location>
        <begin position="28"/>
        <end position="284"/>
    </location>
</feature>
<name>A0A2W5IDS3_9ACTN</name>
<feature type="transmembrane region" description="Helical" evidence="1">
    <location>
        <begin position="237"/>
        <end position="256"/>
    </location>
</feature>
<dbReference type="Proteomes" id="UP000248606">
    <property type="component" value="Unassembled WGS sequence"/>
</dbReference>
<dbReference type="RefSeq" id="WP_290598476.1">
    <property type="nucleotide sequence ID" value="NZ_CAKZIO010000004.1"/>
</dbReference>
<evidence type="ECO:0000256" key="2">
    <source>
        <dbReference type="SAM" id="SignalP"/>
    </source>
</evidence>
<proteinExistence type="predicted"/>
<evidence type="ECO:0000313" key="5">
    <source>
        <dbReference type="Proteomes" id="UP000248606"/>
    </source>
</evidence>
<dbReference type="EMBL" id="QFOZ01000004">
    <property type="protein sequence ID" value="PZP89117.1"/>
    <property type="molecule type" value="Genomic_DNA"/>
</dbReference>
<sequence>MKSWLRSAALAVASAVAITGVPAIANAAPTAPTASTTHAADTSSIQEKQHALKDTLVHAAKTFEGATTSPDGNTLTLKHGLFTINKKDSTLEIIDSAGKTITTLPLKGIFNKSVYSLHASLSDSHKTVTLTRGEFLSKATPVQLHGVEKFKKNTSAWIKLYGDYASYALQHDPLAFVGGTVLGIVGGNIISSIAFSATDATLKFVNGVLSQIAVVGAPAAIVIDIITWNVFYNPTIIALYITLIANTPALLSAKLAKDPVARHKAQRLLDGTKAYLTFGDVTRV</sequence>
<evidence type="ECO:0000256" key="1">
    <source>
        <dbReference type="SAM" id="Phobius"/>
    </source>
</evidence>
<comment type="caution">
    <text evidence="4">The sequence shown here is derived from an EMBL/GenBank/DDBJ whole genome shotgun (WGS) entry which is preliminary data.</text>
</comment>
<feature type="transmembrane region" description="Helical" evidence="1">
    <location>
        <begin position="174"/>
        <end position="196"/>
    </location>
</feature>
<feature type="signal peptide" evidence="2">
    <location>
        <begin position="1"/>
        <end position="27"/>
    </location>
</feature>
<dbReference type="InterPro" id="IPR058333">
    <property type="entry name" value="DUF8020"/>
</dbReference>
<gene>
    <name evidence="4" type="ORF">DI579_04295</name>
</gene>
<keyword evidence="1" id="KW-0812">Transmembrane</keyword>